<accession>A0ABP8LC15</accession>
<dbReference type="PANTHER" id="PTHR30212">
    <property type="entry name" value="PROTEIN YIIM"/>
    <property type="match status" value="1"/>
</dbReference>
<keyword evidence="3" id="KW-1185">Reference proteome</keyword>
<feature type="domain" description="MOSC" evidence="1">
    <location>
        <begin position="37"/>
        <end position="179"/>
    </location>
</feature>
<dbReference type="Pfam" id="PF03473">
    <property type="entry name" value="MOSC"/>
    <property type="match status" value="1"/>
</dbReference>
<evidence type="ECO:0000313" key="3">
    <source>
        <dbReference type="Proteomes" id="UP001501788"/>
    </source>
</evidence>
<dbReference type="EMBL" id="BAABEX010000026">
    <property type="protein sequence ID" value="GAA4426790.1"/>
    <property type="molecule type" value="Genomic_DNA"/>
</dbReference>
<proteinExistence type="predicted"/>
<dbReference type="InterPro" id="IPR005302">
    <property type="entry name" value="MoCF_Sase_C"/>
</dbReference>
<dbReference type="SUPFAM" id="SSF50800">
    <property type="entry name" value="PK beta-barrel domain-like"/>
    <property type="match status" value="1"/>
</dbReference>
<dbReference type="RefSeq" id="WP_345065132.1">
    <property type="nucleotide sequence ID" value="NZ_BAABEX010000026.1"/>
</dbReference>
<organism evidence="2 3">
    <name type="scientific">Acidovorax lacteus</name>
    <dbReference type="NCBI Taxonomy" id="1924988"/>
    <lineage>
        <taxon>Bacteria</taxon>
        <taxon>Pseudomonadati</taxon>
        <taxon>Pseudomonadota</taxon>
        <taxon>Betaproteobacteria</taxon>
        <taxon>Burkholderiales</taxon>
        <taxon>Comamonadaceae</taxon>
        <taxon>Acidovorax</taxon>
    </lineage>
</organism>
<dbReference type="Gene3D" id="2.40.33.20">
    <property type="entry name" value="PK beta-barrel domain-like"/>
    <property type="match status" value="1"/>
</dbReference>
<dbReference type="PANTHER" id="PTHR30212:SF2">
    <property type="entry name" value="PROTEIN YIIM"/>
    <property type="match status" value="1"/>
</dbReference>
<dbReference type="PROSITE" id="PS51340">
    <property type="entry name" value="MOSC"/>
    <property type="match status" value="1"/>
</dbReference>
<reference evidence="3" key="1">
    <citation type="journal article" date="2019" name="Int. J. Syst. Evol. Microbiol.">
        <title>The Global Catalogue of Microorganisms (GCM) 10K type strain sequencing project: providing services to taxonomists for standard genome sequencing and annotation.</title>
        <authorList>
            <consortium name="The Broad Institute Genomics Platform"/>
            <consortium name="The Broad Institute Genome Sequencing Center for Infectious Disease"/>
            <person name="Wu L."/>
            <person name="Ma J."/>
        </authorList>
    </citation>
    <scope>NUCLEOTIDE SEQUENCE [LARGE SCALE GENOMIC DNA]</scope>
    <source>
        <strain evidence="3">JCM 31890</strain>
    </source>
</reference>
<sequence length="200" mass="21556">MHPSPPTETIHIRYLCTGAARRLQLHGRSVLTGIGKQPREGPVAVHRLGLDGDEQADLSVHGGLDKAVYAYPVAHYAFWQAQRQAQGVSLFDEALPPGFVGENLGIDGPPEAAMFVGDTWHFADCVLRVTAPREPCYKFSGVMGYAQAGRDMAAQGLCGCYLAVVQAGTLRAGEVGRVVPGQRALSIAQALRAKWAKHRR</sequence>
<dbReference type="InterPro" id="IPR011037">
    <property type="entry name" value="Pyrv_Knase-like_insert_dom_sf"/>
</dbReference>
<evidence type="ECO:0000259" key="1">
    <source>
        <dbReference type="PROSITE" id="PS51340"/>
    </source>
</evidence>
<dbReference type="InterPro" id="IPR052353">
    <property type="entry name" value="Benzoxazolinone_Detox_Enz"/>
</dbReference>
<dbReference type="Proteomes" id="UP001501788">
    <property type="component" value="Unassembled WGS sequence"/>
</dbReference>
<comment type="caution">
    <text evidence="2">The sequence shown here is derived from an EMBL/GenBank/DDBJ whole genome shotgun (WGS) entry which is preliminary data.</text>
</comment>
<evidence type="ECO:0000313" key="2">
    <source>
        <dbReference type="EMBL" id="GAA4426790.1"/>
    </source>
</evidence>
<protein>
    <submittedName>
        <fullName evidence="2">MOSC domain-containing protein</fullName>
    </submittedName>
</protein>
<name>A0ABP8LC15_9BURK</name>
<gene>
    <name evidence="2" type="ORF">GCM10023090_23230</name>
</gene>